<keyword evidence="2" id="KW-0009">Actin-binding</keyword>
<dbReference type="Pfam" id="PF00241">
    <property type="entry name" value="Cofilin_ADF"/>
    <property type="match status" value="1"/>
</dbReference>
<evidence type="ECO:0000256" key="1">
    <source>
        <dbReference type="ARBA" id="ARBA00006844"/>
    </source>
</evidence>
<keyword evidence="5" id="KW-1185">Reference proteome</keyword>
<feature type="domain" description="ADF-H" evidence="3">
    <location>
        <begin position="10"/>
        <end position="147"/>
    </location>
</feature>
<accession>A0AAN8PRG6</accession>
<evidence type="ECO:0000259" key="3">
    <source>
        <dbReference type="PROSITE" id="PS51263"/>
    </source>
</evidence>
<reference evidence="4 5" key="1">
    <citation type="submission" date="2024-01" db="EMBL/GenBank/DDBJ databases">
        <title>The genome of the rayed Mediterranean limpet Patella caerulea (Linnaeus, 1758).</title>
        <authorList>
            <person name="Anh-Thu Weber A."/>
            <person name="Halstead-Nussloch G."/>
        </authorList>
    </citation>
    <scope>NUCLEOTIDE SEQUENCE [LARGE SCALE GENOMIC DNA]</scope>
    <source>
        <strain evidence="4">AATW-2023a</strain>
        <tissue evidence="4">Whole specimen</tissue>
    </source>
</reference>
<evidence type="ECO:0000313" key="5">
    <source>
        <dbReference type="Proteomes" id="UP001347796"/>
    </source>
</evidence>
<dbReference type="AlphaFoldDB" id="A0AAN8PRG6"/>
<dbReference type="SMART" id="SM00102">
    <property type="entry name" value="ADF"/>
    <property type="match status" value="1"/>
</dbReference>
<dbReference type="GO" id="GO:0015629">
    <property type="term" value="C:actin cytoskeleton"/>
    <property type="evidence" value="ECO:0007669"/>
    <property type="project" value="InterPro"/>
</dbReference>
<proteinExistence type="inferred from homology"/>
<dbReference type="PANTHER" id="PTHR11913">
    <property type="entry name" value="COFILIN-RELATED"/>
    <property type="match status" value="1"/>
</dbReference>
<gene>
    <name evidence="4" type="ORF">SNE40_009088</name>
</gene>
<dbReference type="PROSITE" id="PS51263">
    <property type="entry name" value="ADF_H"/>
    <property type="match status" value="1"/>
</dbReference>
<comment type="caution">
    <text evidence="4">The sequence shown here is derived from an EMBL/GenBank/DDBJ whole genome shotgun (WGS) entry which is preliminary data.</text>
</comment>
<dbReference type="GO" id="GO:0030042">
    <property type="term" value="P:actin filament depolymerization"/>
    <property type="evidence" value="ECO:0007669"/>
    <property type="project" value="InterPro"/>
</dbReference>
<dbReference type="Gene3D" id="3.40.20.10">
    <property type="entry name" value="Severin"/>
    <property type="match status" value="1"/>
</dbReference>
<dbReference type="SUPFAM" id="SSF55753">
    <property type="entry name" value="Actin depolymerizing proteins"/>
    <property type="match status" value="1"/>
</dbReference>
<dbReference type="Proteomes" id="UP001347796">
    <property type="component" value="Unassembled WGS sequence"/>
</dbReference>
<protein>
    <recommendedName>
        <fullName evidence="3">ADF-H domain-containing protein</fullName>
    </recommendedName>
</protein>
<organism evidence="4 5">
    <name type="scientific">Patella caerulea</name>
    <name type="common">Rayed Mediterranean limpet</name>
    <dbReference type="NCBI Taxonomy" id="87958"/>
    <lineage>
        <taxon>Eukaryota</taxon>
        <taxon>Metazoa</taxon>
        <taxon>Spiralia</taxon>
        <taxon>Lophotrochozoa</taxon>
        <taxon>Mollusca</taxon>
        <taxon>Gastropoda</taxon>
        <taxon>Patellogastropoda</taxon>
        <taxon>Patelloidea</taxon>
        <taxon>Patellidae</taxon>
        <taxon>Patella</taxon>
    </lineage>
</organism>
<evidence type="ECO:0000313" key="4">
    <source>
        <dbReference type="EMBL" id="KAK6181168.1"/>
    </source>
</evidence>
<evidence type="ECO:0000256" key="2">
    <source>
        <dbReference type="ARBA" id="ARBA00023203"/>
    </source>
</evidence>
<sequence>MKGAQSVKHSSGVGVTEQCIQAFHEIKMNHRWLYIIYRISDDLKNIIVDEIGDRDRTYADFVDHLKDAERKKQCRYGVYDVQFLQDHVPQERLVFFLWSPECATIRQKMLYSTSKAAFRLRLKGITTEMQCNDDSDLAVSNVLERCSRKYTFSPPI</sequence>
<dbReference type="InterPro" id="IPR002108">
    <property type="entry name" value="ADF-H"/>
</dbReference>
<dbReference type="CDD" id="cd11286">
    <property type="entry name" value="ADF_cofilin_like"/>
    <property type="match status" value="1"/>
</dbReference>
<dbReference type="PRINTS" id="PR00006">
    <property type="entry name" value="COFILIN"/>
</dbReference>
<dbReference type="InterPro" id="IPR029006">
    <property type="entry name" value="ADF-H/Gelsolin-like_dom_sf"/>
</dbReference>
<dbReference type="GO" id="GO:0003779">
    <property type="term" value="F:actin binding"/>
    <property type="evidence" value="ECO:0007669"/>
    <property type="project" value="UniProtKB-KW"/>
</dbReference>
<dbReference type="EMBL" id="JAZGQO010000007">
    <property type="protein sequence ID" value="KAK6181168.1"/>
    <property type="molecule type" value="Genomic_DNA"/>
</dbReference>
<dbReference type="InterPro" id="IPR017904">
    <property type="entry name" value="ADF/Cofilin"/>
</dbReference>
<comment type="similarity">
    <text evidence="1">Belongs to the actin-binding proteins ADF family.</text>
</comment>
<name>A0AAN8PRG6_PATCE</name>